<dbReference type="Proteomes" id="UP000321513">
    <property type="component" value="Unassembled WGS sequence"/>
</dbReference>
<evidence type="ECO:0000313" key="2">
    <source>
        <dbReference type="Proteomes" id="UP000321513"/>
    </source>
</evidence>
<sequence>MPATPIPFSVTDWTRVPVVEEKGITGIASIKTLNLGDVILRQIEYSSNFESDHFCQKGHIVYCISGAIEIELSNDSIHTITAGNTFQVANEESSHKLYSKAGAKIFIADGAFLK</sequence>
<dbReference type="RefSeq" id="WP_147203773.1">
    <property type="nucleotide sequence ID" value="NZ_BJYT01000007.1"/>
</dbReference>
<gene>
    <name evidence="1" type="ORF">SAE01_21510</name>
</gene>
<name>A0A512BCN5_9BACT</name>
<evidence type="ECO:0008006" key="3">
    <source>
        <dbReference type="Google" id="ProtNLM"/>
    </source>
</evidence>
<keyword evidence="2" id="KW-1185">Reference proteome</keyword>
<dbReference type="EMBL" id="BJYT01000007">
    <property type="protein sequence ID" value="GEO09655.1"/>
    <property type="molecule type" value="Genomic_DNA"/>
</dbReference>
<dbReference type="InterPro" id="IPR047713">
    <property type="entry name" value="DHCW_cupin"/>
</dbReference>
<dbReference type="NCBIfam" id="NF038084">
    <property type="entry name" value="DHCW_cupin"/>
    <property type="match status" value="1"/>
</dbReference>
<proteinExistence type="predicted"/>
<accession>A0A512BCN5</accession>
<dbReference type="OrthoDB" id="9794443at2"/>
<reference evidence="1 2" key="1">
    <citation type="submission" date="2019-07" db="EMBL/GenBank/DDBJ databases">
        <title>Whole genome shotgun sequence of Segetibacter aerophilus NBRC 106135.</title>
        <authorList>
            <person name="Hosoyama A."/>
            <person name="Uohara A."/>
            <person name="Ohji S."/>
            <person name="Ichikawa N."/>
        </authorList>
    </citation>
    <scope>NUCLEOTIDE SEQUENCE [LARGE SCALE GENOMIC DNA]</scope>
    <source>
        <strain evidence="1 2">NBRC 106135</strain>
    </source>
</reference>
<protein>
    <recommendedName>
        <fullName evidence="3">Cupin 2 conserved barrel domain-containing protein</fullName>
    </recommendedName>
</protein>
<comment type="caution">
    <text evidence="1">The sequence shown here is derived from an EMBL/GenBank/DDBJ whole genome shotgun (WGS) entry which is preliminary data.</text>
</comment>
<evidence type="ECO:0000313" key="1">
    <source>
        <dbReference type="EMBL" id="GEO09655.1"/>
    </source>
</evidence>
<organism evidence="1 2">
    <name type="scientific">Segetibacter aerophilus</name>
    <dbReference type="NCBI Taxonomy" id="670293"/>
    <lineage>
        <taxon>Bacteria</taxon>
        <taxon>Pseudomonadati</taxon>
        <taxon>Bacteroidota</taxon>
        <taxon>Chitinophagia</taxon>
        <taxon>Chitinophagales</taxon>
        <taxon>Chitinophagaceae</taxon>
        <taxon>Segetibacter</taxon>
    </lineage>
</organism>
<dbReference type="AlphaFoldDB" id="A0A512BCN5"/>